<dbReference type="PROSITE" id="PS50890">
    <property type="entry name" value="PUA"/>
    <property type="match status" value="1"/>
</dbReference>
<evidence type="ECO:0000256" key="1">
    <source>
        <dbReference type="ARBA" id="ARBA00004496"/>
    </source>
</evidence>
<name>A0A7W7Y8N6_9BACT</name>
<feature type="domain" description="RlmI-like PUA" evidence="9">
    <location>
        <begin position="27"/>
        <end position="86"/>
    </location>
</feature>
<evidence type="ECO:0000313" key="11">
    <source>
        <dbReference type="Proteomes" id="UP000590740"/>
    </source>
</evidence>
<dbReference type="GO" id="GO:0003723">
    <property type="term" value="F:RNA binding"/>
    <property type="evidence" value="ECO:0007669"/>
    <property type="project" value="InterPro"/>
</dbReference>
<dbReference type="SUPFAM" id="SSF53335">
    <property type="entry name" value="S-adenosyl-L-methionine-dependent methyltransferases"/>
    <property type="match status" value="1"/>
</dbReference>
<dbReference type="InterPro" id="IPR036974">
    <property type="entry name" value="PUA_sf"/>
</dbReference>
<dbReference type="GO" id="GO:0005737">
    <property type="term" value="C:cytoplasm"/>
    <property type="evidence" value="ECO:0007669"/>
    <property type="project" value="UniProtKB-SubCell"/>
</dbReference>
<organism evidence="10 11">
    <name type="scientific">Prosthecobacter vanneervenii</name>
    <dbReference type="NCBI Taxonomy" id="48466"/>
    <lineage>
        <taxon>Bacteria</taxon>
        <taxon>Pseudomonadati</taxon>
        <taxon>Verrucomicrobiota</taxon>
        <taxon>Verrucomicrobiia</taxon>
        <taxon>Verrucomicrobiales</taxon>
        <taxon>Verrucomicrobiaceae</taxon>
        <taxon>Prosthecobacter</taxon>
    </lineage>
</organism>
<reference evidence="10 11" key="1">
    <citation type="submission" date="2020-08" db="EMBL/GenBank/DDBJ databases">
        <title>Genomic Encyclopedia of Type Strains, Phase IV (KMG-IV): sequencing the most valuable type-strain genomes for metagenomic binning, comparative biology and taxonomic classification.</title>
        <authorList>
            <person name="Goeker M."/>
        </authorList>
    </citation>
    <scope>NUCLEOTIDE SEQUENCE [LARGE SCALE GENOMIC DNA]</scope>
    <source>
        <strain evidence="10 11">DSM 12252</strain>
    </source>
</reference>
<evidence type="ECO:0000256" key="5">
    <source>
        <dbReference type="ARBA" id="ARBA00022691"/>
    </source>
</evidence>
<proteinExistence type="inferred from homology"/>
<evidence type="ECO:0000313" key="10">
    <source>
        <dbReference type="EMBL" id="MBB5031657.1"/>
    </source>
</evidence>
<accession>A0A7W7Y8N6</accession>
<dbReference type="AlphaFoldDB" id="A0A7W7Y8N6"/>
<feature type="region of interest" description="Disordered" evidence="7">
    <location>
        <begin position="1"/>
        <end position="22"/>
    </location>
</feature>
<gene>
    <name evidence="10" type="ORF">HNQ65_001225</name>
</gene>
<dbReference type="InterPro" id="IPR015947">
    <property type="entry name" value="PUA-like_sf"/>
</dbReference>
<dbReference type="InterPro" id="IPR019614">
    <property type="entry name" value="SAM-dep_methyl-trfase"/>
</dbReference>
<dbReference type="GO" id="GO:0032259">
    <property type="term" value="P:methylation"/>
    <property type="evidence" value="ECO:0007669"/>
    <property type="project" value="UniProtKB-KW"/>
</dbReference>
<keyword evidence="4 10" id="KW-0808">Transferase</keyword>
<comment type="subcellular location">
    <subcellularLocation>
        <location evidence="1">Cytoplasm</location>
    </subcellularLocation>
</comment>
<comment type="caution">
    <text evidence="10">The sequence shown here is derived from an EMBL/GenBank/DDBJ whole genome shotgun (WGS) entry which is preliminary data.</text>
</comment>
<dbReference type="EMBL" id="JACHIG010000002">
    <property type="protein sequence ID" value="MBB5031657.1"/>
    <property type="molecule type" value="Genomic_DNA"/>
</dbReference>
<protein>
    <submittedName>
        <fullName evidence="10">23S rRNA (Cytosine1962-C5)-methyltransferase</fullName>
        <ecNumber evidence="10">2.1.1.191</ecNumber>
    </submittedName>
</protein>
<dbReference type="Gene3D" id="2.30.130.10">
    <property type="entry name" value="PUA domain"/>
    <property type="match status" value="1"/>
</dbReference>
<dbReference type="Pfam" id="PF10672">
    <property type="entry name" value="Methyltrans_SAM"/>
    <property type="match status" value="1"/>
</dbReference>
<evidence type="ECO:0000256" key="7">
    <source>
        <dbReference type="SAM" id="MobiDB-lite"/>
    </source>
</evidence>
<dbReference type="PANTHER" id="PTHR42873">
    <property type="entry name" value="RIBOSOMAL RNA LARGE SUBUNIT METHYLTRANSFERASE"/>
    <property type="match status" value="1"/>
</dbReference>
<feature type="domain" description="S-adenosylmethionine-dependent methyltransferase" evidence="8">
    <location>
        <begin position="204"/>
        <end position="320"/>
    </location>
</feature>
<dbReference type="GO" id="GO:0008168">
    <property type="term" value="F:methyltransferase activity"/>
    <property type="evidence" value="ECO:0007669"/>
    <property type="project" value="UniProtKB-KW"/>
</dbReference>
<keyword evidence="3 10" id="KW-0489">Methyltransferase</keyword>
<evidence type="ECO:0000256" key="6">
    <source>
        <dbReference type="ARBA" id="ARBA00038091"/>
    </source>
</evidence>
<dbReference type="RefSeq" id="WP_184338594.1">
    <property type="nucleotide sequence ID" value="NZ_JACHIG010000002.1"/>
</dbReference>
<keyword evidence="11" id="KW-1185">Reference proteome</keyword>
<evidence type="ECO:0000256" key="2">
    <source>
        <dbReference type="ARBA" id="ARBA00022490"/>
    </source>
</evidence>
<dbReference type="PANTHER" id="PTHR42873:SF1">
    <property type="entry name" value="S-ADENOSYLMETHIONINE-DEPENDENT METHYLTRANSFERASE DOMAIN-CONTAINING PROTEIN"/>
    <property type="match status" value="1"/>
</dbReference>
<evidence type="ECO:0000259" key="9">
    <source>
        <dbReference type="Pfam" id="PF17785"/>
    </source>
</evidence>
<dbReference type="InterPro" id="IPR029063">
    <property type="entry name" value="SAM-dependent_MTases_sf"/>
</dbReference>
<comment type="similarity">
    <text evidence="6">Belongs to the methyltransferase superfamily. RlmI family.</text>
</comment>
<keyword evidence="2" id="KW-0963">Cytoplasm</keyword>
<evidence type="ECO:0000256" key="4">
    <source>
        <dbReference type="ARBA" id="ARBA00022679"/>
    </source>
</evidence>
<evidence type="ECO:0000259" key="8">
    <source>
        <dbReference type="Pfam" id="PF10672"/>
    </source>
</evidence>
<dbReference type="Proteomes" id="UP000590740">
    <property type="component" value="Unassembled WGS sequence"/>
</dbReference>
<dbReference type="EC" id="2.1.1.191" evidence="10"/>
<dbReference type="CDD" id="cd02440">
    <property type="entry name" value="AdoMet_MTases"/>
    <property type="match status" value="1"/>
</dbReference>
<evidence type="ECO:0000256" key="3">
    <source>
        <dbReference type="ARBA" id="ARBA00022603"/>
    </source>
</evidence>
<dbReference type="SUPFAM" id="SSF88697">
    <property type="entry name" value="PUA domain-like"/>
    <property type="match status" value="1"/>
</dbReference>
<sequence length="414" mass="46503">MPPPPRHPRRDSAASSSPPPGSENWLRPWAQMKYFSFHPAVYPNMIRATSPDAGAGDLVNVYDKEGQLFGSGFYNPKAHVPLRVLQHGENVLTEDALDARLDAALDLRLKMLRLPDTTDAWRVISSDGDGLSGLVVDRYADVLSIEVTSLGVWRRLRRWLPKLHAALGTKQHVIDVDADIARIEGMRRADVPEMDDPAPRSVRVREHGVRYQVNFEDGHKTGFFCDQRENRLKFGQLTRGRRVLDLCSYTGGFALSARMAGCEDVTGVDLDEKAIAQAKKNADLNQVRIDWVHGDTFTWGRQMQQNGKQWDAVVLDPPKLIFSRDAEEGQLGRNKYYDMNAVALGLLERGGLFVTCSCSGLLDVAEFEDIVMRAAHRNKRRLQILDRTGAGADHPVMSNCPESRYLKVLWCLAW</sequence>
<keyword evidence="5" id="KW-0949">S-adenosyl-L-methionine</keyword>
<dbReference type="CDD" id="cd21153">
    <property type="entry name" value="PUA_RlmI"/>
    <property type="match status" value="1"/>
</dbReference>
<dbReference type="InterPro" id="IPR041532">
    <property type="entry name" value="RlmI-like_PUA"/>
</dbReference>
<dbReference type="CDD" id="cd11572">
    <property type="entry name" value="RlmI_M_like"/>
    <property type="match status" value="1"/>
</dbReference>
<dbReference type="Gene3D" id="3.30.750.80">
    <property type="entry name" value="RNA methyltransferase domain (HRMD) like"/>
    <property type="match status" value="1"/>
</dbReference>
<dbReference type="Pfam" id="PF17785">
    <property type="entry name" value="PUA_3"/>
    <property type="match status" value="1"/>
</dbReference>
<dbReference type="Gene3D" id="3.40.50.150">
    <property type="entry name" value="Vaccinia Virus protein VP39"/>
    <property type="match status" value="1"/>
</dbReference>